<proteinExistence type="inferred from homology"/>
<evidence type="ECO:0000256" key="4">
    <source>
        <dbReference type="ARBA" id="ARBA00022692"/>
    </source>
</evidence>
<comment type="function">
    <text evidence="8">Claudins function as major constituents of the tight junction complexes that regulate the permeability of epithelia.</text>
</comment>
<dbReference type="GO" id="GO:0005886">
    <property type="term" value="C:plasma membrane"/>
    <property type="evidence" value="ECO:0007669"/>
    <property type="project" value="UniProtKB-SubCell"/>
</dbReference>
<dbReference type="InterPro" id="IPR004031">
    <property type="entry name" value="PMP22/EMP/MP20/Claudin"/>
</dbReference>
<gene>
    <name evidence="9" type="ORF">UY3_00031</name>
</gene>
<evidence type="ECO:0000313" key="9">
    <source>
        <dbReference type="EMBL" id="EMP42694.1"/>
    </source>
</evidence>
<feature type="transmembrane region" description="Helical" evidence="8">
    <location>
        <begin position="32"/>
        <end position="50"/>
    </location>
</feature>
<keyword evidence="6 8" id="KW-1133">Transmembrane helix</keyword>
<dbReference type="PANTHER" id="PTHR12002">
    <property type="entry name" value="CLAUDIN"/>
    <property type="match status" value="1"/>
</dbReference>
<dbReference type="PROSITE" id="PS01346">
    <property type="entry name" value="CLAUDIN"/>
    <property type="match status" value="1"/>
</dbReference>
<dbReference type="Pfam" id="PF00822">
    <property type="entry name" value="PMP22_Claudin"/>
    <property type="match status" value="1"/>
</dbReference>
<keyword evidence="10" id="KW-1185">Reference proteome</keyword>
<reference evidence="10" key="1">
    <citation type="journal article" date="2013" name="Nat. Genet.">
        <title>The draft genomes of soft-shell turtle and green sea turtle yield insights into the development and evolution of the turtle-specific body plan.</title>
        <authorList>
            <person name="Wang Z."/>
            <person name="Pascual-Anaya J."/>
            <person name="Zadissa A."/>
            <person name="Li W."/>
            <person name="Niimura Y."/>
            <person name="Huang Z."/>
            <person name="Li C."/>
            <person name="White S."/>
            <person name="Xiong Z."/>
            <person name="Fang D."/>
            <person name="Wang B."/>
            <person name="Ming Y."/>
            <person name="Chen Y."/>
            <person name="Zheng Y."/>
            <person name="Kuraku S."/>
            <person name="Pignatelli M."/>
            <person name="Herrero J."/>
            <person name="Beal K."/>
            <person name="Nozawa M."/>
            <person name="Li Q."/>
            <person name="Wang J."/>
            <person name="Zhang H."/>
            <person name="Yu L."/>
            <person name="Shigenobu S."/>
            <person name="Wang J."/>
            <person name="Liu J."/>
            <person name="Flicek P."/>
            <person name="Searle S."/>
            <person name="Wang J."/>
            <person name="Kuratani S."/>
            <person name="Yin Y."/>
            <person name="Aken B."/>
            <person name="Zhang G."/>
            <person name="Irie N."/>
        </authorList>
    </citation>
    <scope>NUCLEOTIDE SEQUENCE [LARGE SCALE GENOMIC DNA]</scope>
</reference>
<accession>M7BZP8</accession>
<dbReference type="PRINTS" id="PR01077">
    <property type="entry name" value="CLAUDIN"/>
</dbReference>
<keyword evidence="3 8" id="KW-1003">Cell membrane</keyword>
<keyword evidence="7 8" id="KW-0472">Membrane</keyword>
<comment type="caution">
    <text evidence="8">Lacks conserved residue(s) required for the propagation of feature annotation.</text>
</comment>
<dbReference type="STRING" id="8469.M7BZP8"/>
<evidence type="ECO:0000256" key="8">
    <source>
        <dbReference type="RuleBase" id="RU060637"/>
    </source>
</evidence>
<dbReference type="GO" id="GO:0005923">
    <property type="term" value="C:bicellular tight junction"/>
    <property type="evidence" value="ECO:0007669"/>
    <property type="project" value="UniProtKB-SubCell"/>
</dbReference>
<dbReference type="AlphaFoldDB" id="M7BZP8"/>
<evidence type="ECO:0000256" key="7">
    <source>
        <dbReference type="ARBA" id="ARBA00023136"/>
    </source>
</evidence>
<evidence type="ECO:0000256" key="2">
    <source>
        <dbReference type="ARBA" id="ARBA00022427"/>
    </source>
</evidence>
<organism evidence="9 10">
    <name type="scientific">Chelonia mydas</name>
    <name type="common">Green sea-turtle</name>
    <name type="synonym">Chelonia agassizi</name>
    <dbReference type="NCBI Taxonomy" id="8469"/>
    <lineage>
        <taxon>Eukaryota</taxon>
        <taxon>Metazoa</taxon>
        <taxon>Chordata</taxon>
        <taxon>Craniata</taxon>
        <taxon>Vertebrata</taxon>
        <taxon>Euteleostomi</taxon>
        <taxon>Archelosauria</taxon>
        <taxon>Testudinata</taxon>
        <taxon>Testudines</taxon>
        <taxon>Cryptodira</taxon>
        <taxon>Durocryptodira</taxon>
        <taxon>Americhelydia</taxon>
        <taxon>Chelonioidea</taxon>
        <taxon>Cheloniidae</taxon>
        <taxon>Chelonia</taxon>
    </lineage>
</organism>
<protein>
    <recommendedName>
        <fullName evidence="8">Claudin</fullName>
    </recommendedName>
</protein>
<feature type="transmembrane region" description="Helical" evidence="8">
    <location>
        <begin position="118"/>
        <end position="138"/>
    </location>
</feature>
<keyword evidence="4 8" id="KW-0812">Transmembrane</keyword>
<feature type="transmembrane region" description="Helical" evidence="8">
    <location>
        <begin position="71"/>
        <end position="98"/>
    </location>
</feature>
<comment type="subcellular location">
    <subcellularLocation>
        <location evidence="8">Cell junction</location>
        <location evidence="8">Tight junction</location>
    </subcellularLocation>
    <subcellularLocation>
        <location evidence="8">Cell membrane</location>
        <topology evidence="8">Multi-pass membrane protein</topology>
    </subcellularLocation>
</comment>
<keyword evidence="5 8" id="KW-0965">Cell junction</keyword>
<evidence type="ECO:0000256" key="1">
    <source>
        <dbReference type="ARBA" id="ARBA00008295"/>
    </source>
</evidence>
<evidence type="ECO:0000313" key="10">
    <source>
        <dbReference type="Proteomes" id="UP000031443"/>
    </source>
</evidence>
<evidence type="ECO:0000256" key="6">
    <source>
        <dbReference type="ARBA" id="ARBA00022989"/>
    </source>
</evidence>
<dbReference type="InterPro" id="IPR017974">
    <property type="entry name" value="Claudin_CS"/>
</dbReference>
<evidence type="ECO:0000256" key="3">
    <source>
        <dbReference type="ARBA" id="ARBA00022475"/>
    </source>
</evidence>
<dbReference type="Proteomes" id="UP000031443">
    <property type="component" value="Unassembled WGS sequence"/>
</dbReference>
<dbReference type="eggNOG" id="ENOG502RSH3">
    <property type="taxonomic scope" value="Eukaryota"/>
</dbReference>
<sequence length="175" mass="19443">MGLWQVCISQEEGGVQCKDFDSFLALPPEFRISRILMFVSNGLGLLGFFLSGFGLDCLKIGERQQELKKRLLLLGGILFWISAITVMAPVSWVAHTIVEENFDENIPEIIPKWDLGEALFVGWFAGICLILGGSLLNCTVCSTEVHPSSVHYTVTEMQDHCQHLETENSPENLGV</sequence>
<name>M7BZP8_CHEMY</name>
<dbReference type="InterPro" id="IPR006187">
    <property type="entry name" value="Claudin"/>
</dbReference>
<dbReference type="Gene3D" id="1.20.140.150">
    <property type="match status" value="1"/>
</dbReference>
<dbReference type="GO" id="GO:0005198">
    <property type="term" value="F:structural molecule activity"/>
    <property type="evidence" value="ECO:0007669"/>
    <property type="project" value="InterPro"/>
</dbReference>
<comment type="similarity">
    <text evidence="1 8">Belongs to the claudin family.</text>
</comment>
<evidence type="ECO:0000256" key="5">
    <source>
        <dbReference type="ARBA" id="ARBA00022949"/>
    </source>
</evidence>
<keyword evidence="2 8" id="KW-0796">Tight junction</keyword>
<dbReference type="EMBL" id="KB536198">
    <property type="protein sequence ID" value="EMP42694.1"/>
    <property type="molecule type" value="Genomic_DNA"/>
</dbReference>